<dbReference type="PANTHER" id="PTHR43537">
    <property type="entry name" value="TRANSCRIPTIONAL REGULATOR, GNTR FAMILY"/>
    <property type="match status" value="1"/>
</dbReference>
<evidence type="ECO:0000313" key="7">
    <source>
        <dbReference type="Proteomes" id="UP000263642"/>
    </source>
</evidence>
<evidence type="ECO:0000313" key="5">
    <source>
        <dbReference type="EMBL" id="HCO23830.1"/>
    </source>
</evidence>
<dbReference type="SMART" id="SM00895">
    <property type="entry name" value="FCD"/>
    <property type="match status" value="1"/>
</dbReference>
<proteinExistence type="predicted"/>
<dbReference type="GO" id="GO:0003677">
    <property type="term" value="F:DNA binding"/>
    <property type="evidence" value="ECO:0007669"/>
    <property type="project" value="UniProtKB-KW"/>
</dbReference>
<dbReference type="SMART" id="SM00345">
    <property type="entry name" value="HTH_GNTR"/>
    <property type="match status" value="1"/>
</dbReference>
<dbReference type="InterPro" id="IPR036390">
    <property type="entry name" value="WH_DNA-bd_sf"/>
</dbReference>
<dbReference type="Pfam" id="PF07729">
    <property type="entry name" value="FCD"/>
    <property type="match status" value="1"/>
</dbReference>
<organism evidence="5 7">
    <name type="scientific">Gimesia maris</name>
    <dbReference type="NCBI Taxonomy" id="122"/>
    <lineage>
        <taxon>Bacteria</taxon>
        <taxon>Pseudomonadati</taxon>
        <taxon>Planctomycetota</taxon>
        <taxon>Planctomycetia</taxon>
        <taxon>Planctomycetales</taxon>
        <taxon>Planctomycetaceae</taxon>
        <taxon>Gimesia</taxon>
    </lineage>
</organism>
<sequence length="239" mass="27426">MEDTSKNLTEYSYQYIKQQMEQNVLAPGARLVNRKLAAELGVSAIPVREAICRLASEGFVEHIQGSGAFVREIGREDLDELYVLRDLLESFAAGEAALYITPQQLDDLQFLIDEMREITALLNERNAKHTTPTQFNRWVDCETEFHEILIEASRNRLLKKVIQEQRAITDVFYALRQLKHKIITPQSAEETCAGKEQILAAFRNRDADLARQIMSEQIQAGRRDVLAFMRKQERGRNAT</sequence>
<dbReference type="Proteomes" id="UP000322887">
    <property type="component" value="Chromosome"/>
</dbReference>
<dbReference type="Gene3D" id="1.20.120.530">
    <property type="entry name" value="GntR ligand-binding domain-like"/>
    <property type="match status" value="1"/>
</dbReference>
<dbReference type="SUPFAM" id="SSF46785">
    <property type="entry name" value="Winged helix' DNA-binding domain"/>
    <property type="match status" value="1"/>
</dbReference>
<keyword evidence="8" id="KW-1185">Reference proteome</keyword>
<dbReference type="EMBL" id="CP042910">
    <property type="protein sequence ID" value="QEG15720.1"/>
    <property type="molecule type" value="Genomic_DNA"/>
</dbReference>
<name>A0A3D3R876_9PLAN</name>
<dbReference type="CDD" id="cd07377">
    <property type="entry name" value="WHTH_GntR"/>
    <property type="match status" value="1"/>
</dbReference>
<dbReference type="Proteomes" id="UP000263642">
    <property type="component" value="Unassembled WGS sequence"/>
</dbReference>
<dbReference type="GO" id="GO:0003700">
    <property type="term" value="F:DNA-binding transcription factor activity"/>
    <property type="evidence" value="ECO:0007669"/>
    <property type="project" value="InterPro"/>
</dbReference>
<keyword evidence="3" id="KW-0804">Transcription</keyword>
<reference evidence="5 7" key="1">
    <citation type="journal article" date="2018" name="Nat. Biotechnol.">
        <title>A standardized bacterial taxonomy based on genome phylogeny substantially revises the tree of life.</title>
        <authorList>
            <person name="Parks D.H."/>
            <person name="Chuvochina M."/>
            <person name="Waite D.W."/>
            <person name="Rinke C."/>
            <person name="Skarshewski A."/>
            <person name="Chaumeil P.A."/>
            <person name="Hugenholtz P."/>
        </authorList>
    </citation>
    <scope>NUCLEOTIDE SEQUENCE [LARGE SCALE GENOMIC DNA]</scope>
    <source>
        <strain evidence="5">UBA9375</strain>
    </source>
</reference>
<feature type="domain" description="HTH gntR-type" evidence="4">
    <location>
        <begin position="6"/>
        <end position="73"/>
    </location>
</feature>
<reference evidence="6 8" key="2">
    <citation type="submission" date="2019-08" db="EMBL/GenBank/DDBJ databases">
        <title>Deep-cultivation of Planctomycetes and their phenomic and genomic characterization uncovers novel biology.</title>
        <authorList>
            <person name="Wiegand S."/>
            <person name="Jogler M."/>
            <person name="Boedeker C."/>
            <person name="Pinto D."/>
            <person name="Vollmers J."/>
            <person name="Rivas-Marin E."/>
            <person name="Kohn T."/>
            <person name="Peeters S.H."/>
            <person name="Heuer A."/>
            <person name="Rast P."/>
            <person name="Oberbeckmann S."/>
            <person name="Bunk B."/>
            <person name="Jeske O."/>
            <person name="Meyerdierks A."/>
            <person name="Storesund J.E."/>
            <person name="Kallscheuer N."/>
            <person name="Luecker S."/>
            <person name="Lage O.M."/>
            <person name="Pohl T."/>
            <person name="Merkel B.J."/>
            <person name="Hornburger P."/>
            <person name="Mueller R.-W."/>
            <person name="Bruemmer F."/>
            <person name="Labrenz M."/>
            <person name="Spormann A.M."/>
            <person name="Op den Camp H."/>
            <person name="Overmann J."/>
            <person name="Amann R."/>
            <person name="Jetten M.S.M."/>
            <person name="Mascher T."/>
            <person name="Medema M.H."/>
            <person name="Devos D.P."/>
            <person name="Kaster A.-K."/>
            <person name="Ovreas L."/>
            <person name="Rohde M."/>
            <person name="Galperin M.Y."/>
            <person name="Jogler C."/>
        </authorList>
    </citation>
    <scope>NUCLEOTIDE SEQUENCE [LARGE SCALE GENOMIC DNA]</scope>
    <source>
        <strain evidence="6 8">DSM 8797</strain>
    </source>
</reference>
<dbReference type="GeneID" id="98646193"/>
<dbReference type="RefSeq" id="WP_002646017.1">
    <property type="nucleotide sequence ID" value="NZ_CP042910.1"/>
</dbReference>
<dbReference type="PROSITE" id="PS50949">
    <property type="entry name" value="HTH_GNTR"/>
    <property type="match status" value="1"/>
</dbReference>
<keyword evidence="2" id="KW-0238">DNA-binding</keyword>
<evidence type="ECO:0000259" key="4">
    <source>
        <dbReference type="PROSITE" id="PS50949"/>
    </source>
</evidence>
<dbReference type="InterPro" id="IPR000524">
    <property type="entry name" value="Tscrpt_reg_HTH_GntR"/>
</dbReference>
<dbReference type="SUPFAM" id="SSF48008">
    <property type="entry name" value="GntR ligand-binding domain-like"/>
    <property type="match status" value="1"/>
</dbReference>
<dbReference type="InterPro" id="IPR036388">
    <property type="entry name" value="WH-like_DNA-bd_sf"/>
</dbReference>
<evidence type="ECO:0000256" key="3">
    <source>
        <dbReference type="ARBA" id="ARBA00023163"/>
    </source>
</evidence>
<keyword evidence="1" id="KW-0805">Transcription regulation</keyword>
<dbReference type="Pfam" id="PF00392">
    <property type="entry name" value="GntR"/>
    <property type="match status" value="1"/>
</dbReference>
<dbReference type="InterPro" id="IPR011711">
    <property type="entry name" value="GntR_C"/>
</dbReference>
<gene>
    <name evidence="6" type="primary">mcbR_2</name>
    <name evidence="5" type="ORF">DIT97_12535</name>
    <name evidence="6" type="ORF">GmarT_15630</name>
</gene>
<evidence type="ECO:0000256" key="2">
    <source>
        <dbReference type="ARBA" id="ARBA00023125"/>
    </source>
</evidence>
<dbReference type="Gene3D" id="1.10.10.10">
    <property type="entry name" value="Winged helix-like DNA-binding domain superfamily/Winged helix DNA-binding domain"/>
    <property type="match status" value="1"/>
</dbReference>
<dbReference type="AlphaFoldDB" id="A0A3D3R876"/>
<accession>A0A3D3R876</accession>
<evidence type="ECO:0000313" key="8">
    <source>
        <dbReference type="Proteomes" id="UP000322887"/>
    </source>
</evidence>
<protein>
    <submittedName>
        <fullName evidence="5">GntR family transcriptional regulator</fullName>
    </submittedName>
    <submittedName>
        <fullName evidence="6">HTH-type transcriptional regulator McbR</fullName>
    </submittedName>
</protein>
<dbReference type="PANTHER" id="PTHR43537:SF24">
    <property type="entry name" value="GLUCONATE OPERON TRANSCRIPTIONAL REPRESSOR"/>
    <property type="match status" value="1"/>
</dbReference>
<evidence type="ECO:0000256" key="1">
    <source>
        <dbReference type="ARBA" id="ARBA00023015"/>
    </source>
</evidence>
<dbReference type="InterPro" id="IPR008920">
    <property type="entry name" value="TF_FadR/GntR_C"/>
</dbReference>
<evidence type="ECO:0000313" key="6">
    <source>
        <dbReference type="EMBL" id="QEG15720.1"/>
    </source>
</evidence>
<dbReference type="EMBL" id="DQAY01000070">
    <property type="protein sequence ID" value="HCO23830.1"/>
    <property type="molecule type" value="Genomic_DNA"/>
</dbReference>